<evidence type="ECO:0000313" key="5">
    <source>
        <dbReference type="Proteomes" id="UP000663852"/>
    </source>
</evidence>
<evidence type="ECO:0000313" key="3">
    <source>
        <dbReference type="EMBL" id="CAF1531990.1"/>
    </source>
</evidence>
<name>A0A815VLE6_ADIRI</name>
<keyword evidence="4" id="KW-1185">Reference proteome</keyword>
<feature type="domain" description="F-box" evidence="1">
    <location>
        <begin position="9"/>
        <end position="60"/>
    </location>
</feature>
<dbReference type="PROSITE" id="PS50181">
    <property type="entry name" value="FBOX"/>
    <property type="match status" value="1"/>
</dbReference>
<dbReference type="Gene3D" id="1.20.1280.50">
    <property type="match status" value="1"/>
</dbReference>
<evidence type="ECO:0000259" key="1">
    <source>
        <dbReference type="PROSITE" id="PS50181"/>
    </source>
</evidence>
<dbReference type="InterPro" id="IPR001810">
    <property type="entry name" value="F-box_dom"/>
</dbReference>
<comment type="caution">
    <text evidence="3">The sequence shown here is derived from an EMBL/GenBank/DDBJ whole genome shotgun (WGS) entry which is preliminary data.</text>
</comment>
<evidence type="ECO:0000313" key="2">
    <source>
        <dbReference type="EMBL" id="CAF1351794.1"/>
    </source>
</evidence>
<gene>
    <name evidence="3" type="ORF">EDS130_LOCUS44644</name>
    <name evidence="2" type="ORF">XAT740_LOCUS31522</name>
</gene>
<organism evidence="3 5">
    <name type="scientific">Adineta ricciae</name>
    <name type="common">Rotifer</name>
    <dbReference type="NCBI Taxonomy" id="249248"/>
    <lineage>
        <taxon>Eukaryota</taxon>
        <taxon>Metazoa</taxon>
        <taxon>Spiralia</taxon>
        <taxon>Gnathifera</taxon>
        <taxon>Rotifera</taxon>
        <taxon>Eurotatoria</taxon>
        <taxon>Bdelloidea</taxon>
        <taxon>Adinetida</taxon>
        <taxon>Adinetidae</taxon>
        <taxon>Adineta</taxon>
    </lineage>
</organism>
<reference evidence="3" key="1">
    <citation type="submission" date="2021-02" db="EMBL/GenBank/DDBJ databases">
        <authorList>
            <person name="Nowell W R."/>
        </authorList>
    </citation>
    <scope>NUCLEOTIDE SEQUENCE</scope>
</reference>
<dbReference type="Proteomes" id="UP000663828">
    <property type="component" value="Unassembled WGS sequence"/>
</dbReference>
<dbReference type="InterPro" id="IPR036047">
    <property type="entry name" value="F-box-like_dom_sf"/>
</dbReference>
<dbReference type="CDD" id="cd09917">
    <property type="entry name" value="F-box_SF"/>
    <property type="match status" value="1"/>
</dbReference>
<dbReference type="Pfam" id="PF00646">
    <property type="entry name" value="F-box"/>
    <property type="match status" value="1"/>
</dbReference>
<accession>A0A815VLE6</accession>
<dbReference type="EMBL" id="CAJNOJ010000894">
    <property type="protein sequence ID" value="CAF1531990.1"/>
    <property type="molecule type" value="Genomic_DNA"/>
</dbReference>
<dbReference type="Gene3D" id="3.80.10.10">
    <property type="entry name" value="Ribonuclease Inhibitor"/>
    <property type="match status" value="1"/>
</dbReference>
<dbReference type="Proteomes" id="UP000663852">
    <property type="component" value="Unassembled WGS sequence"/>
</dbReference>
<protein>
    <recommendedName>
        <fullName evidence="1">F-box domain-containing protein</fullName>
    </recommendedName>
</protein>
<evidence type="ECO:0000313" key="4">
    <source>
        <dbReference type="Proteomes" id="UP000663828"/>
    </source>
</evidence>
<dbReference type="AlphaFoldDB" id="A0A815VLE6"/>
<dbReference type="EMBL" id="CAJNOR010002878">
    <property type="protein sequence ID" value="CAF1351794.1"/>
    <property type="molecule type" value="Genomic_DNA"/>
</dbReference>
<dbReference type="OrthoDB" id="10006288at2759"/>
<proteinExistence type="predicted"/>
<dbReference type="InterPro" id="IPR032675">
    <property type="entry name" value="LRR_dom_sf"/>
</dbReference>
<sequence length="401" mass="47309">MNGNLSSSRLRLEVLPDELFLEIFQYVDPVDLCSFKGLNRRIDGIIEAVRVNIAVQWQEDYELDYISSFTPTQIIRLEIHREWPLLNLHTLPELRSLTLDCNCLSKEQMNQIVSVRLPHLERLSVDSVTHDLQESLLDTLFQGEHFPSLTTCRLKLEYYYTFELNEYRTSSTNNAIRCFTIDRWNLFNLGSLWNQLPNLRRFETSFDEWFQPKICSSKPHLSIKHVQVTLSDPLHDLEKLLALTPNLARLRVRGGLGRSSVTSYFEKLAKLMPKIVPLLQRFDCEVYCYSTDTRENEFNIQKLHTFFKKVRCLSGHGHNQCYATDMKIYPLNNEYEESSPRPLVSHTTSSFHHYYDEYDRYNDDYYQDYDNDEDEAWARNEYGNGPGMYWDGESDEWCPLP</sequence>
<dbReference type="SUPFAM" id="SSF81383">
    <property type="entry name" value="F-box domain"/>
    <property type="match status" value="1"/>
</dbReference>